<organism evidence="2 3">
    <name type="scientific">Candidatus Magasanikbacteria bacterium CG_4_10_14_0_2_um_filter_41_10</name>
    <dbReference type="NCBI Taxonomy" id="1974638"/>
    <lineage>
        <taxon>Bacteria</taxon>
        <taxon>Candidatus Magasanikiibacteriota</taxon>
    </lineage>
</organism>
<evidence type="ECO:0000313" key="3">
    <source>
        <dbReference type="Proteomes" id="UP000228750"/>
    </source>
</evidence>
<dbReference type="AlphaFoldDB" id="A0A2M7V466"/>
<comment type="caution">
    <text evidence="2">The sequence shown here is derived from an EMBL/GenBank/DDBJ whole genome shotgun (WGS) entry which is preliminary data.</text>
</comment>
<reference evidence="3" key="1">
    <citation type="submission" date="2017-09" db="EMBL/GenBank/DDBJ databases">
        <title>Depth-based differentiation of microbial function through sediment-hosted aquifers and enrichment of novel symbionts in the deep terrestrial subsurface.</title>
        <authorList>
            <person name="Probst A.J."/>
            <person name="Ladd B."/>
            <person name="Jarett J.K."/>
            <person name="Geller-Mcgrath D.E."/>
            <person name="Sieber C.M.K."/>
            <person name="Emerson J.B."/>
            <person name="Anantharaman K."/>
            <person name="Thomas B.C."/>
            <person name="Malmstrom R."/>
            <person name="Stieglmeier M."/>
            <person name="Klingl A."/>
            <person name="Woyke T."/>
            <person name="Ryan C.M."/>
            <person name="Banfield J.F."/>
        </authorList>
    </citation>
    <scope>NUCLEOTIDE SEQUENCE [LARGE SCALE GENOMIC DNA]</scope>
</reference>
<dbReference type="Proteomes" id="UP000228750">
    <property type="component" value="Unassembled WGS sequence"/>
</dbReference>
<feature type="compositionally biased region" description="Basic and acidic residues" evidence="1">
    <location>
        <begin position="102"/>
        <end position="112"/>
    </location>
</feature>
<name>A0A2M7V466_9BACT</name>
<evidence type="ECO:0000256" key="1">
    <source>
        <dbReference type="SAM" id="MobiDB-lite"/>
    </source>
</evidence>
<feature type="region of interest" description="Disordered" evidence="1">
    <location>
        <begin position="102"/>
        <end position="136"/>
    </location>
</feature>
<evidence type="ECO:0000313" key="2">
    <source>
        <dbReference type="EMBL" id="PIZ93320.1"/>
    </source>
</evidence>
<feature type="non-terminal residue" evidence="2">
    <location>
        <position position="1"/>
    </location>
</feature>
<protein>
    <submittedName>
        <fullName evidence="2">Uncharacterized protein</fullName>
    </submittedName>
</protein>
<accession>A0A2M7V466</accession>
<proteinExistence type="predicted"/>
<gene>
    <name evidence="2" type="ORF">COX82_02745</name>
</gene>
<dbReference type="EMBL" id="PFPJ01000052">
    <property type="protein sequence ID" value="PIZ93320.1"/>
    <property type="molecule type" value="Genomic_DNA"/>
</dbReference>
<sequence length="136" mass="14957">TAEKRVQHVLTRNLLADLMVSNDGKGMALALNKLFGHISEQNAQKGIVNIAIEGRTFHSIDDIAKEIKLQVSTQGGDYLKGTKYEGQEERVLRKMQQILISSKREAAKEKKQPPPTPPPPSEEESDAAINDIPGVT</sequence>